<evidence type="ECO:0000313" key="3">
    <source>
        <dbReference type="Proteomes" id="UP000000391"/>
    </source>
</evidence>
<dbReference type="InterPro" id="IPR036388">
    <property type="entry name" value="WH-like_DNA-bd_sf"/>
</dbReference>
<evidence type="ECO:0000256" key="1">
    <source>
        <dbReference type="ARBA" id="ARBA00009350"/>
    </source>
</evidence>
<organism evidence="2 3">
    <name type="scientific">Methanohalobium evestigatum (strain ATCC BAA-1072 / DSM 3721 / NBRC 107634 / OCM 161 / Z-7303)</name>
    <dbReference type="NCBI Taxonomy" id="644295"/>
    <lineage>
        <taxon>Archaea</taxon>
        <taxon>Methanobacteriati</taxon>
        <taxon>Methanobacteriota</taxon>
        <taxon>Stenosarchaea group</taxon>
        <taxon>Methanomicrobia</taxon>
        <taxon>Methanosarcinales</taxon>
        <taxon>Methanosarcinaceae</taxon>
        <taxon>Methanohalobium</taxon>
    </lineage>
</organism>
<dbReference type="AlphaFoldDB" id="D7EBT5"/>
<comment type="similarity">
    <text evidence="1">Belongs to the UPF0251 family.</text>
</comment>
<dbReference type="InterPro" id="IPR002852">
    <property type="entry name" value="UPF0251"/>
</dbReference>
<evidence type="ECO:0000313" key="2">
    <source>
        <dbReference type="EMBL" id="ADI74927.1"/>
    </source>
</evidence>
<dbReference type="Proteomes" id="UP000000391">
    <property type="component" value="Chromosome"/>
</dbReference>
<dbReference type="HOGENOM" id="CLU_094511_2_2_2"/>
<dbReference type="STRING" id="644295.Metev_2100"/>
<dbReference type="SUPFAM" id="SSF88659">
    <property type="entry name" value="Sigma3 and sigma4 domains of RNA polymerase sigma factors"/>
    <property type="match status" value="1"/>
</dbReference>
<proteinExistence type="inferred from homology"/>
<dbReference type="Pfam" id="PF02001">
    <property type="entry name" value="DUF134"/>
    <property type="match status" value="1"/>
</dbReference>
<name>D7EBT5_METEZ</name>
<dbReference type="EMBL" id="CP002069">
    <property type="protein sequence ID" value="ADI74927.1"/>
    <property type="molecule type" value="Genomic_DNA"/>
</dbReference>
<dbReference type="KEGG" id="mev:Metev_2100"/>
<dbReference type="Gene3D" id="1.10.10.10">
    <property type="entry name" value="Winged helix-like DNA-binding domain superfamily/Winged helix DNA-binding domain"/>
    <property type="match status" value="1"/>
</dbReference>
<keyword evidence="3" id="KW-1185">Reference proteome</keyword>
<dbReference type="PANTHER" id="PTHR37478:SF2">
    <property type="entry name" value="UPF0251 PROTEIN TK0562"/>
    <property type="match status" value="1"/>
</dbReference>
<protein>
    <submittedName>
        <fullName evidence="2">Uncharacterized protein</fullName>
    </submittedName>
</protein>
<reference evidence="2 3" key="1">
    <citation type="submission" date="2010-06" db="EMBL/GenBank/DDBJ databases">
        <title>Complete sequence chromosome of Methanohalobium evestigatum Z-7303.</title>
        <authorList>
            <consortium name="US DOE Joint Genome Institute"/>
            <person name="Lucas S."/>
            <person name="Copeland A."/>
            <person name="Lapidus A."/>
            <person name="Cheng J.-F."/>
            <person name="Bruce D."/>
            <person name="Goodwin L."/>
            <person name="Pitluck S."/>
            <person name="Saunders E."/>
            <person name="Detter J.C."/>
            <person name="Han C."/>
            <person name="Tapia R."/>
            <person name="Land M."/>
            <person name="Hauser L."/>
            <person name="Kyrpides N."/>
            <person name="Mikhailova N."/>
            <person name="Sieprawska-Lupa M."/>
            <person name="Whitman W.B."/>
            <person name="Anderson I."/>
            <person name="Woyke T."/>
        </authorList>
    </citation>
    <scope>NUCLEOTIDE SEQUENCE [LARGE SCALE GENOMIC DNA]</scope>
    <source>
        <strain evidence="3">ATCC BAA-1072 / DSM 3721 / NBRC 107634 / OCM 161 / Z-7303</strain>
    </source>
</reference>
<sequence>MPLSELEVVSLTVEEVEALRLVDLEEMQQEEAAQKMGISRRAFWEDIQNVRKKIAFALTNGKAIEIKGGTHTHLNDEN</sequence>
<accession>D7EBT5</accession>
<dbReference type="PANTHER" id="PTHR37478">
    <property type="match status" value="1"/>
</dbReference>
<dbReference type="InterPro" id="IPR013324">
    <property type="entry name" value="RNA_pol_sigma_r3/r4-like"/>
</dbReference>
<gene>
    <name evidence="2" type="ordered locus">Metev_2100</name>
</gene>